<evidence type="ECO:0000256" key="4">
    <source>
        <dbReference type="ARBA" id="ARBA00022692"/>
    </source>
</evidence>
<keyword evidence="14" id="KW-1185">Reference proteome</keyword>
<dbReference type="RefSeq" id="WP_068206890.1">
    <property type="nucleotide sequence ID" value="NZ_CP013355.1"/>
</dbReference>
<dbReference type="NCBIfam" id="TIGR04056">
    <property type="entry name" value="OMP_RagA_SusC"/>
    <property type="match status" value="1"/>
</dbReference>
<dbReference type="InterPro" id="IPR000531">
    <property type="entry name" value="Beta-barrel_TonB"/>
</dbReference>
<evidence type="ECO:0000313" key="13">
    <source>
        <dbReference type="EMBL" id="AMC10659.1"/>
    </source>
</evidence>
<dbReference type="SUPFAM" id="SSF49464">
    <property type="entry name" value="Carboxypeptidase regulatory domain-like"/>
    <property type="match status" value="1"/>
</dbReference>
<dbReference type="InterPro" id="IPR036942">
    <property type="entry name" value="Beta-barrel_TonB_sf"/>
</dbReference>
<evidence type="ECO:0000256" key="5">
    <source>
        <dbReference type="ARBA" id="ARBA00023077"/>
    </source>
</evidence>
<evidence type="ECO:0000256" key="1">
    <source>
        <dbReference type="ARBA" id="ARBA00004571"/>
    </source>
</evidence>
<keyword evidence="10" id="KW-0732">Signal</keyword>
<dbReference type="Gene3D" id="2.170.130.10">
    <property type="entry name" value="TonB-dependent receptor, plug domain"/>
    <property type="match status" value="1"/>
</dbReference>
<dbReference type="KEGG" id="lut:Lupro_05110"/>
<evidence type="ECO:0000256" key="6">
    <source>
        <dbReference type="ARBA" id="ARBA00023136"/>
    </source>
</evidence>
<evidence type="ECO:0000256" key="10">
    <source>
        <dbReference type="SAM" id="SignalP"/>
    </source>
</evidence>
<reference evidence="14" key="1">
    <citation type="submission" date="2015-12" db="EMBL/GenBank/DDBJ databases">
        <title>Complete genome sequence of Lutibacter profundus strain LP1.</title>
        <authorList>
            <person name="Wissuwa J."/>
            <person name="Le Moine Bauer S."/>
            <person name="Stokke R."/>
            <person name="Dahle H."/>
            <person name="Steen I.H."/>
        </authorList>
    </citation>
    <scope>NUCLEOTIDE SEQUENCE [LARGE SCALE GENOMIC DNA]</scope>
    <source>
        <strain evidence="14">LP1</strain>
    </source>
</reference>
<dbReference type="PATRIC" id="fig|1622118.3.peg.1068"/>
<dbReference type="AlphaFoldDB" id="A0A120IE60"/>
<dbReference type="GO" id="GO:0009279">
    <property type="term" value="C:cell outer membrane"/>
    <property type="evidence" value="ECO:0007669"/>
    <property type="project" value="UniProtKB-SubCell"/>
</dbReference>
<dbReference type="GO" id="GO:0015344">
    <property type="term" value="F:siderophore uptake transmembrane transporter activity"/>
    <property type="evidence" value="ECO:0007669"/>
    <property type="project" value="TreeGrafter"/>
</dbReference>
<dbReference type="InterPro" id="IPR023997">
    <property type="entry name" value="TonB-dep_OMP_SusC/RagA_CS"/>
</dbReference>
<dbReference type="Pfam" id="PF07715">
    <property type="entry name" value="Plug"/>
    <property type="match status" value="1"/>
</dbReference>
<dbReference type="PROSITE" id="PS52016">
    <property type="entry name" value="TONB_DEPENDENT_REC_3"/>
    <property type="match status" value="1"/>
</dbReference>
<dbReference type="EMBL" id="CP013355">
    <property type="protein sequence ID" value="AMC10659.1"/>
    <property type="molecule type" value="Genomic_DNA"/>
</dbReference>
<dbReference type="PANTHER" id="PTHR30069:SF28">
    <property type="entry name" value="TONB-DEPENDENT RECEPTOR YNCD-RELATED"/>
    <property type="match status" value="1"/>
</dbReference>
<feature type="domain" description="TonB-dependent receptor-like beta-barrel" evidence="11">
    <location>
        <begin position="463"/>
        <end position="812"/>
    </location>
</feature>
<dbReference type="InterPro" id="IPR008969">
    <property type="entry name" value="CarboxyPept-like_regulatory"/>
</dbReference>
<dbReference type="OrthoDB" id="9768177at2"/>
<dbReference type="STRING" id="1622118.Lupro_05110"/>
<accession>A0A120IE60</accession>
<keyword evidence="2 8" id="KW-0813">Transport</keyword>
<sequence length="1069" mass="117090">MKTKLNGFLTLLLALLVQIAFAQEKTVSGVVSDASGPLPGVTVLVKGTTIGTQTDFDGNYSIQTTVGATLQFSFVGMTTVEKVVGSSNSINVTMVENAEMLDEVVVTALGIKRDEKSLGYSTQKVGGDDINTAKKNNFVDGLSGKVAGIQIKRSTNMGGSTNVIIRGITSLTGNNQALFVIDGVPIDNSNTNGGGQQTARGGYDFGNAASDINPDDIESVNVLKGAAASALYGSRAANGVIMITTKKGAKKGEKFNITINSNITTGTIDKSTFPEYQDQYGAGYGPFYGSTGYFEDYDVNGDGVLDLVTPLTEDASFGAAFDPNLMVYQWNSLDPELPTYKFASPWVAAKNGPSTFFNTAVTAVNTLSINGNTENGTYRFSYTNFDQTGIMPNSTIGKDNFSFSGSFDLNDKLTVTGSANYIKTRAIGRNLTGYSDNINTSFRQWWQVNVDVQEQRDAYFQTRRNVTWNYNSPTNLTPIYWDNFYWQRYENYENDNRNRFIGNLSLNYKLNDWISVYGRLSVDTYNEMQETRIAIGSLNVPEYTRFNRDFTEYNYDLMLNIDKDLTDDLNLKGILGANIRRNIINSIYAATNGGLVVPKLYSLSNSVNSISAPSEYAGRIGVDGYYGSLSLGYKNFLYLDITGRNDTSSTLPADNNSYFYSSVSSSFVFSKFIEADWLSFGKFRINYAEVGNDAPFNSLTDAYVKPDPFGTATLFSVSSTKRNANLKPEQTTSIEAGLQMKFLRNRLGFDFSYYKTNTKNQIVPVATTGASGYTNKYVNAGEIENKGIEFSLNATPVKNDNFSWGMNINFSRNRNKVLSLFEGVDNLQLGSFQGGVTLNATVGEPYGILKGRDFVYLNGQRVIDATTGRYERSATSDQNIGDVNPDYNAGISNMLKYKNLTFSFLIDIQKGGSLFSLDHWYGEGTGIYASSVGTNDLGNPIRADLADGGGIILDGVNPDGSVNTTRTYMGWYANAFGWARAPQALHVYDASYVKLREIALTYDLPSDILANSFFKSVQFSITGSNLWIISKNLPYADPETGLSSGNLQGYQSGVMPTTKDVGFNVKLQF</sequence>
<proteinExistence type="inferred from homology"/>
<dbReference type="PANTHER" id="PTHR30069">
    <property type="entry name" value="TONB-DEPENDENT OUTER MEMBRANE RECEPTOR"/>
    <property type="match status" value="1"/>
</dbReference>
<organism evidence="13 14">
    <name type="scientific">Lutibacter profundi</name>
    <dbReference type="NCBI Taxonomy" id="1622118"/>
    <lineage>
        <taxon>Bacteria</taxon>
        <taxon>Pseudomonadati</taxon>
        <taxon>Bacteroidota</taxon>
        <taxon>Flavobacteriia</taxon>
        <taxon>Flavobacteriales</taxon>
        <taxon>Flavobacteriaceae</taxon>
        <taxon>Lutibacter</taxon>
    </lineage>
</organism>
<keyword evidence="4 8" id="KW-0812">Transmembrane</keyword>
<dbReference type="Pfam" id="PF00593">
    <property type="entry name" value="TonB_dep_Rec_b-barrel"/>
    <property type="match status" value="1"/>
</dbReference>
<dbReference type="GO" id="GO:0044718">
    <property type="term" value="P:siderophore transmembrane transport"/>
    <property type="evidence" value="ECO:0007669"/>
    <property type="project" value="TreeGrafter"/>
</dbReference>
<dbReference type="Proteomes" id="UP000059672">
    <property type="component" value="Chromosome"/>
</dbReference>
<evidence type="ECO:0000256" key="8">
    <source>
        <dbReference type="PROSITE-ProRule" id="PRU01360"/>
    </source>
</evidence>
<dbReference type="SUPFAM" id="SSF56935">
    <property type="entry name" value="Porins"/>
    <property type="match status" value="1"/>
</dbReference>
<comment type="similarity">
    <text evidence="8 9">Belongs to the TonB-dependent receptor family.</text>
</comment>
<reference evidence="13 14" key="2">
    <citation type="journal article" date="2016" name="Int. J. Syst. Evol. Microbiol.">
        <title>Lutibacter profundi sp. nov., isolated from a deep-sea hydrothermal system on the Arctic Mid-Ocean Ridge and emended description of the genus Lutibacter.</title>
        <authorList>
            <person name="Le Moine Bauer S."/>
            <person name="Roalkvam I."/>
            <person name="Steen I.H."/>
            <person name="Dahle H."/>
        </authorList>
    </citation>
    <scope>NUCLEOTIDE SEQUENCE [LARGE SCALE GENOMIC DNA]</scope>
    <source>
        <strain evidence="13 14">LP1</strain>
    </source>
</reference>
<evidence type="ECO:0000256" key="2">
    <source>
        <dbReference type="ARBA" id="ARBA00022448"/>
    </source>
</evidence>
<feature type="domain" description="TonB-dependent receptor plug" evidence="12">
    <location>
        <begin position="116"/>
        <end position="240"/>
    </location>
</feature>
<evidence type="ECO:0000259" key="11">
    <source>
        <dbReference type="Pfam" id="PF00593"/>
    </source>
</evidence>
<evidence type="ECO:0000256" key="3">
    <source>
        <dbReference type="ARBA" id="ARBA00022452"/>
    </source>
</evidence>
<comment type="subcellular location">
    <subcellularLocation>
        <location evidence="1 8">Cell outer membrane</location>
        <topology evidence="1 8">Multi-pass membrane protein</topology>
    </subcellularLocation>
</comment>
<dbReference type="Pfam" id="PF13715">
    <property type="entry name" value="CarbopepD_reg_2"/>
    <property type="match status" value="1"/>
</dbReference>
<dbReference type="NCBIfam" id="TIGR04057">
    <property type="entry name" value="SusC_RagA_signa"/>
    <property type="match status" value="1"/>
</dbReference>
<keyword evidence="3 8" id="KW-1134">Transmembrane beta strand</keyword>
<dbReference type="InterPro" id="IPR037066">
    <property type="entry name" value="Plug_dom_sf"/>
</dbReference>
<evidence type="ECO:0000313" key="14">
    <source>
        <dbReference type="Proteomes" id="UP000059672"/>
    </source>
</evidence>
<evidence type="ECO:0000256" key="7">
    <source>
        <dbReference type="ARBA" id="ARBA00023237"/>
    </source>
</evidence>
<dbReference type="InterPro" id="IPR039426">
    <property type="entry name" value="TonB-dep_rcpt-like"/>
</dbReference>
<keyword evidence="7 8" id="KW-0998">Cell outer membrane</keyword>
<evidence type="ECO:0000256" key="9">
    <source>
        <dbReference type="RuleBase" id="RU003357"/>
    </source>
</evidence>
<feature type="signal peptide" evidence="10">
    <location>
        <begin position="1"/>
        <end position="22"/>
    </location>
</feature>
<name>A0A120IE60_9FLAO</name>
<keyword evidence="5 9" id="KW-0798">TonB box</keyword>
<keyword evidence="6 8" id="KW-0472">Membrane</keyword>
<protein>
    <submittedName>
        <fullName evidence="13">SusC/RagA family TonB-linked outer membrane protein</fullName>
    </submittedName>
</protein>
<dbReference type="InterPro" id="IPR012910">
    <property type="entry name" value="Plug_dom"/>
</dbReference>
<evidence type="ECO:0000259" key="12">
    <source>
        <dbReference type="Pfam" id="PF07715"/>
    </source>
</evidence>
<dbReference type="InterPro" id="IPR023996">
    <property type="entry name" value="TonB-dep_OMP_SusC/RagA"/>
</dbReference>
<feature type="chain" id="PRO_5007166759" evidence="10">
    <location>
        <begin position="23"/>
        <end position="1069"/>
    </location>
</feature>
<gene>
    <name evidence="13" type="ORF">Lupro_05110</name>
</gene>
<dbReference type="Gene3D" id="2.40.170.20">
    <property type="entry name" value="TonB-dependent receptor, beta-barrel domain"/>
    <property type="match status" value="1"/>
</dbReference>